<evidence type="ECO:0000313" key="2">
    <source>
        <dbReference type="Proteomes" id="UP000256645"/>
    </source>
</evidence>
<gene>
    <name evidence="1" type="ORF">BP6252_08863</name>
</gene>
<dbReference type="EMBL" id="PDLM01000009">
    <property type="protein sequence ID" value="RDW69843.1"/>
    <property type="molecule type" value="Genomic_DNA"/>
</dbReference>
<protein>
    <submittedName>
        <fullName evidence="1">Uncharacterized protein</fullName>
    </submittedName>
</protein>
<dbReference type="Proteomes" id="UP000256645">
    <property type="component" value="Unassembled WGS sequence"/>
</dbReference>
<proteinExistence type="predicted"/>
<reference evidence="1 2" key="1">
    <citation type="journal article" date="2018" name="IMA Fungus">
        <title>IMA Genome-F 9: Draft genome sequence of Annulohypoxylon stygium, Aspergillus mulundensis, Berkeleyomyces basicola (syn. Thielaviopsis basicola), Ceratocystis smalleyi, two Cercospora beticola strains, Coleophoma cylindrospora, Fusarium fracticaudum, Phialophora cf. hyalina, and Morchella septimelata.</title>
        <authorList>
            <person name="Wingfield B.D."/>
            <person name="Bills G.F."/>
            <person name="Dong Y."/>
            <person name="Huang W."/>
            <person name="Nel W.J."/>
            <person name="Swalarsk-Parry B.S."/>
            <person name="Vaghefi N."/>
            <person name="Wilken P.M."/>
            <person name="An Z."/>
            <person name="de Beer Z.W."/>
            <person name="De Vos L."/>
            <person name="Chen L."/>
            <person name="Duong T.A."/>
            <person name="Gao Y."/>
            <person name="Hammerbacher A."/>
            <person name="Kikkert J.R."/>
            <person name="Li Y."/>
            <person name="Li H."/>
            <person name="Li K."/>
            <person name="Li Q."/>
            <person name="Liu X."/>
            <person name="Ma X."/>
            <person name="Naidoo K."/>
            <person name="Pethybridge S.J."/>
            <person name="Sun J."/>
            <person name="Steenkamp E.T."/>
            <person name="van der Nest M.A."/>
            <person name="van Wyk S."/>
            <person name="Wingfield M.J."/>
            <person name="Xiong C."/>
            <person name="Yue Q."/>
            <person name="Zhang X."/>
        </authorList>
    </citation>
    <scope>NUCLEOTIDE SEQUENCE [LARGE SCALE GENOMIC DNA]</scope>
    <source>
        <strain evidence="1 2">BP6252</strain>
    </source>
</reference>
<dbReference type="AlphaFoldDB" id="A0A3D8R723"/>
<keyword evidence="2" id="KW-1185">Reference proteome</keyword>
<sequence>MGLVRRPRPLDPDLGMKLASSTYLGIGDTTRFRPDPDNPLPRAPRFEQLLRLEEHLKREDHALLPRQPKHILHAGHLERIAIAGIQLDGHLLQFPQVALQCAYHRAHQRITRPVLPALAADIQAQASGLLTQGAEKWRLQMRDDPRARRLGDHLVRIWEELDLRKTLATDGGKALAAHLFARPEQGEARRDVGPSHPLRCHDDIGEVVCAVFVTCADPRKGIDLVPDLSGESEEREDVRRGVVGCRAEREGVHALGHARVGGWWCCVTAAAAAALTFRLRASVDAVECCVPTYLEHPSWGTRQRQFWLGIAPLQRPRWVRLAFAVVEVGWHTCGIGLYILEASLATASPHRPPGYAAAAEGKRAQELGWHKGGLVLVLVLVASVRKTLQFGCIPGDTRRLMLTGDVLPVERSPSGKPASYVEFGLIHRAVKDIVRWGWVASCIS</sequence>
<evidence type="ECO:0000313" key="1">
    <source>
        <dbReference type="EMBL" id="RDW69843.1"/>
    </source>
</evidence>
<name>A0A3D8R723_9HELO</name>
<comment type="caution">
    <text evidence="1">The sequence shown here is derived from an EMBL/GenBank/DDBJ whole genome shotgun (WGS) entry which is preliminary data.</text>
</comment>
<accession>A0A3D8R723</accession>
<organism evidence="1 2">
    <name type="scientific">Coleophoma cylindrospora</name>
    <dbReference type="NCBI Taxonomy" id="1849047"/>
    <lineage>
        <taxon>Eukaryota</taxon>
        <taxon>Fungi</taxon>
        <taxon>Dikarya</taxon>
        <taxon>Ascomycota</taxon>
        <taxon>Pezizomycotina</taxon>
        <taxon>Leotiomycetes</taxon>
        <taxon>Helotiales</taxon>
        <taxon>Dermateaceae</taxon>
        <taxon>Coleophoma</taxon>
    </lineage>
</organism>